<sequence>MEKLTCANVKPLAAKYCTNEGTSVCSACKLVMYCSKKCQQEHWSIHKRDCKDPIRSPEWQPLWVKEGRSPMFMSGDALDPDWHQKLDFIAMSRHLWGNVPAYDLLNTPQNENDLNRDFNICIPGDSSGDLRHILMTISNLPLNYSHKLTVLLNDREEYIFIRNISLLLILGSTAISTTHAANIALHFWYSAFLPMEYSAFLANRYVVFMTEEVKKGRFCVSLGHRATISGEMPTRALILMALTCDSKYSEEDTAREINRVRFEPSRVDRHHRRYGRLEPSHRLASLEFRRFGLVLPFGARNDRFNTPNRYLFSPEGQWLQDDLADPLESWNVADVLAAGQKYGVPRADLYGCLYFYLRDQLRSFAERLRTFDVSFHIFNFDASDLATRITSNSLSDHGIPPSIRFDRIDVSNIVDFEYLGIPRVLSDWEPFLALTKDATLIAYFMNWVNRQKGGDINSVDRNVIASIASKMLKAGRVSAYTLCMMTYHDNSKAFQQYLDSHGMPETLQKLSLKRKARHTIVPHRIGIPLDSPPDALPAVVFHDAESWYNNVSPWCIYTGCRCLHSIRLYSRSPSVTPYGLSASLRLAGSCTSKISSSSIYCSLSCIKASAAAFSFNRH</sequence>
<dbReference type="InterPro" id="IPR002893">
    <property type="entry name" value="Znf_MYND"/>
</dbReference>
<feature type="domain" description="MYND-type" evidence="5">
    <location>
        <begin position="14"/>
        <end position="50"/>
    </location>
</feature>
<gene>
    <name evidence="6" type="ORF">BXZ70DRAFT_899118</name>
</gene>
<dbReference type="OrthoDB" id="5282002at2759"/>
<evidence type="ECO:0000313" key="7">
    <source>
        <dbReference type="Proteomes" id="UP000813824"/>
    </source>
</evidence>
<proteinExistence type="predicted"/>
<evidence type="ECO:0000256" key="3">
    <source>
        <dbReference type="ARBA" id="ARBA00022833"/>
    </source>
</evidence>
<keyword evidence="3" id="KW-0862">Zinc</keyword>
<dbReference type="Proteomes" id="UP000813824">
    <property type="component" value="Unassembled WGS sequence"/>
</dbReference>
<accession>A0A8K0XM07</accession>
<dbReference type="Pfam" id="PF14737">
    <property type="entry name" value="DUF4470"/>
    <property type="match status" value="1"/>
</dbReference>
<evidence type="ECO:0000256" key="1">
    <source>
        <dbReference type="ARBA" id="ARBA00022723"/>
    </source>
</evidence>
<dbReference type="InterPro" id="IPR027974">
    <property type="entry name" value="DUF4470"/>
</dbReference>
<comment type="caution">
    <text evidence="6">The sequence shown here is derived from an EMBL/GenBank/DDBJ whole genome shotgun (WGS) entry which is preliminary data.</text>
</comment>
<reference evidence="6" key="1">
    <citation type="journal article" date="2021" name="New Phytol.">
        <title>Evolutionary innovations through gain and loss of genes in the ectomycorrhizal Boletales.</title>
        <authorList>
            <person name="Wu G."/>
            <person name="Miyauchi S."/>
            <person name="Morin E."/>
            <person name="Kuo A."/>
            <person name="Drula E."/>
            <person name="Varga T."/>
            <person name="Kohler A."/>
            <person name="Feng B."/>
            <person name="Cao Y."/>
            <person name="Lipzen A."/>
            <person name="Daum C."/>
            <person name="Hundley H."/>
            <person name="Pangilinan J."/>
            <person name="Johnson J."/>
            <person name="Barry K."/>
            <person name="LaButti K."/>
            <person name="Ng V."/>
            <person name="Ahrendt S."/>
            <person name="Min B."/>
            <person name="Choi I.G."/>
            <person name="Park H."/>
            <person name="Plett J.M."/>
            <person name="Magnuson J."/>
            <person name="Spatafora J.W."/>
            <person name="Nagy L.G."/>
            <person name="Henrissat B."/>
            <person name="Grigoriev I.V."/>
            <person name="Yang Z.L."/>
            <person name="Xu J."/>
            <person name="Martin F.M."/>
        </authorList>
    </citation>
    <scope>NUCLEOTIDE SEQUENCE</scope>
    <source>
        <strain evidence="6">KKN 215</strain>
    </source>
</reference>
<keyword evidence="2 4" id="KW-0863">Zinc-finger</keyword>
<dbReference type="AlphaFoldDB" id="A0A8K0XM07"/>
<dbReference type="Pfam" id="PF01753">
    <property type="entry name" value="zf-MYND"/>
    <property type="match status" value="1"/>
</dbReference>
<evidence type="ECO:0000313" key="6">
    <source>
        <dbReference type="EMBL" id="KAH8089940.1"/>
    </source>
</evidence>
<dbReference type="Gene3D" id="6.10.140.2220">
    <property type="match status" value="1"/>
</dbReference>
<keyword evidence="1" id="KW-0479">Metal-binding</keyword>
<dbReference type="GO" id="GO:0008270">
    <property type="term" value="F:zinc ion binding"/>
    <property type="evidence" value="ECO:0007669"/>
    <property type="project" value="UniProtKB-KW"/>
</dbReference>
<evidence type="ECO:0000259" key="5">
    <source>
        <dbReference type="PROSITE" id="PS50865"/>
    </source>
</evidence>
<evidence type="ECO:0000256" key="2">
    <source>
        <dbReference type="ARBA" id="ARBA00022771"/>
    </source>
</evidence>
<dbReference type="PROSITE" id="PS50865">
    <property type="entry name" value="ZF_MYND_2"/>
    <property type="match status" value="1"/>
</dbReference>
<organism evidence="6 7">
    <name type="scientific">Cristinia sonorae</name>
    <dbReference type="NCBI Taxonomy" id="1940300"/>
    <lineage>
        <taxon>Eukaryota</taxon>
        <taxon>Fungi</taxon>
        <taxon>Dikarya</taxon>
        <taxon>Basidiomycota</taxon>
        <taxon>Agaricomycotina</taxon>
        <taxon>Agaricomycetes</taxon>
        <taxon>Agaricomycetidae</taxon>
        <taxon>Agaricales</taxon>
        <taxon>Pleurotineae</taxon>
        <taxon>Stephanosporaceae</taxon>
        <taxon>Cristinia</taxon>
    </lineage>
</organism>
<protein>
    <recommendedName>
        <fullName evidence="5">MYND-type domain-containing protein</fullName>
    </recommendedName>
</protein>
<name>A0A8K0XM07_9AGAR</name>
<dbReference type="EMBL" id="JAEVFJ010000038">
    <property type="protein sequence ID" value="KAH8089940.1"/>
    <property type="molecule type" value="Genomic_DNA"/>
</dbReference>
<keyword evidence="7" id="KW-1185">Reference proteome</keyword>
<dbReference type="SUPFAM" id="SSF144232">
    <property type="entry name" value="HIT/MYND zinc finger-like"/>
    <property type="match status" value="1"/>
</dbReference>
<evidence type="ECO:0000256" key="4">
    <source>
        <dbReference type="PROSITE-ProRule" id="PRU00134"/>
    </source>
</evidence>